<evidence type="ECO:0000313" key="1">
    <source>
        <dbReference type="EMBL" id="KAJ6986350.1"/>
    </source>
</evidence>
<reference evidence="1" key="1">
    <citation type="journal article" date="2023" name="Mol. Ecol. Resour.">
        <title>Chromosome-level genome assembly of a triploid poplar Populus alba 'Berolinensis'.</title>
        <authorList>
            <person name="Chen S."/>
            <person name="Yu Y."/>
            <person name="Wang X."/>
            <person name="Wang S."/>
            <person name="Zhang T."/>
            <person name="Zhou Y."/>
            <person name="He R."/>
            <person name="Meng N."/>
            <person name="Wang Y."/>
            <person name="Liu W."/>
            <person name="Liu Z."/>
            <person name="Liu J."/>
            <person name="Guo Q."/>
            <person name="Huang H."/>
            <person name="Sederoff R.R."/>
            <person name="Wang G."/>
            <person name="Qu G."/>
            <person name="Chen S."/>
        </authorList>
    </citation>
    <scope>NUCLEOTIDE SEQUENCE</scope>
    <source>
        <strain evidence="1">SC-2020</strain>
    </source>
</reference>
<name>A0AAD6MJG1_9ROSI</name>
<dbReference type="AlphaFoldDB" id="A0AAD6MJG1"/>
<organism evidence="1 2">
    <name type="scientific">Populus alba x Populus x berolinensis</name>
    <dbReference type="NCBI Taxonomy" id="444605"/>
    <lineage>
        <taxon>Eukaryota</taxon>
        <taxon>Viridiplantae</taxon>
        <taxon>Streptophyta</taxon>
        <taxon>Embryophyta</taxon>
        <taxon>Tracheophyta</taxon>
        <taxon>Spermatophyta</taxon>
        <taxon>Magnoliopsida</taxon>
        <taxon>eudicotyledons</taxon>
        <taxon>Gunneridae</taxon>
        <taxon>Pentapetalae</taxon>
        <taxon>rosids</taxon>
        <taxon>fabids</taxon>
        <taxon>Malpighiales</taxon>
        <taxon>Salicaceae</taxon>
        <taxon>Saliceae</taxon>
        <taxon>Populus</taxon>
    </lineage>
</organism>
<proteinExistence type="predicted"/>
<comment type="caution">
    <text evidence="1">The sequence shown here is derived from an EMBL/GenBank/DDBJ whole genome shotgun (WGS) entry which is preliminary data.</text>
</comment>
<accession>A0AAD6MJG1</accession>
<keyword evidence="2" id="KW-1185">Reference proteome</keyword>
<evidence type="ECO:0000313" key="2">
    <source>
        <dbReference type="Proteomes" id="UP001164929"/>
    </source>
</evidence>
<dbReference type="EMBL" id="JAQIZT010000009">
    <property type="protein sequence ID" value="KAJ6986350.1"/>
    <property type="molecule type" value="Genomic_DNA"/>
</dbReference>
<protein>
    <submittedName>
        <fullName evidence="1">Uncharacterized protein</fullName>
    </submittedName>
</protein>
<sequence length="95" mass="10158">MVVVLVGGTLTVEICSHWSRGPDFREPSYSRAIAYATHNNGAGKSLNNAKALGFHDKLDYPAMKPTKASEHENALTINSGIIEVNSLGKPFCSGP</sequence>
<gene>
    <name evidence="1" type="ORF">NC653_024053</name>
</gene>
<dbReference type="Proteomes" id="UP001164929">
    <property type="component" value="Chromosome 9"/>
</dbReference>